<evidence type="ECO:0000313" key="2">
    <source>
        <dbReference type="Proteomes" id="UP000699691"/>
    </source>
</evidence>
<gene>
    <name evidence="1" type="ORF">KC573_02335</name>
</gene>
<reference evidence="1" key="1">
    <citation type="submission" date="2020-04" db="EMBL/GenBank/DDBJ databases">
        <authorList>
            <person name="Zhang T."/>
        </authorList>
    </citation>
    <scope>NUCLEOTIDE SEQUENCE</scope>
    <source>
        <strain evidence="1">HKST-UBA02</strain>
    </source>
</reference>
<evidence type="ECO:0000313" key="1">
    <source>
        <dbReference type="EMBL" id="MCA9397642.1"/>
    </source>
</evidence>
<organism evidence="1 2">
    <name type="scientific">candidate division WWE3 bacterium</name>
    <dbReference type="NCBI Taxonomy" id="2053526"/>
    <lineage>
        <taxon>Bacteria</taxon>
        <taxon>Katanobacteria</taxon>
    </lineage>
</organism>
<comment type="caution">
    <text evidence="1">The sequence shown here is derived from an EMBL/GenBank/DDBJ whole genome shotgun (WGS) entry which is preliminary data.</text>
</comment>
<dbReference type="EMBL" id="JAGQKY010000088">
    <property type="protein sequence ID" value="MCA9397642.1"/>
    <property type="molecule type" value="Genomic_DNA"/>
</dbReference>
<accession>A0A955LW51</accession>
<name>A0A955LW51_UNCKA</name>
<protein>
    <recommendedName>
        <fullName evidence="3">Transposase</fullName>
    </recommendedName>
</protein>
<sequence>DSDNYLKYLYSYIHLNPVKLVQSDWRENGIKDLEKTFNYVNDYKYSSLQDYLGTDREAKNILNRDVFPDYFGEESTVKKEIFEWLSFSPDLGRT</sequence>
<dbReference type="GO" id="GO:0003677">
    <property type="term" value="F:DNA binding"/>
    <property type="evidence" value="ECO:0007669"/>
    <property type="project" value="InterPro"/>
</dbReference>
<dbReference type="GO" id="GO:0004803">
    <property type="term" value="F:transposase activity"/>
    <property type="evidence" value="ECO:0007669"/>
    <property type="project" value="InterPro"/>
</dbReference>
<feature type="non-terminal residue" evidence="1">
    <location>
        <position position="1"/>
    </location>
</feature>
<proteinExistence type="predicted"/>
<dbReference type="InterPro" id="IPR036515">
    <property type="entry name" value="Transposase_17_sf"/>
</dbReference>
<evidence type="ECO:0008006" key="3">
    <source>
        <dbReference type="Google" id="ProtNLM"/>
    </source>
</evidence>
<reference evidence="1" key="2">
    <citation type="journal article" date="2021" name="Microbiome">
        <title>Successional dynamics and alternative stable states in a saline activated sludge microbial community over 9 years.</title>
        <authorList>
            <person name="Wang Y."/>
            <person name="Ye J."/>
            <person name="Ju F."/>
            <person name="Liu L."/>
            <person name="Boyd J.A."/>
            <person name="Deng Y."/>
            <person name="Parks D.H."/>
            <person name="Jiang X."/>
            <person name="Yin X."/>
            <person name="Woodcroft B.J."/>
            <person name="Tyson G.W."/>
            <person name="Hugenholtz P."/>
            <person name="Polz M.F."/>
            <person name="Zhang T."/>
        </authorList>
    </citation>
    <scope>NUCLEOTIDE SEQUENCE</scope>
    <source>
        <strain evidence="1">HKST-UBA02</strain>
    </source>
</reference>
<dbReference type="AlphaFoldDB" id="A0A955LW51"/>
<dbReference type="Proteomes" id="UP000699691">
    <property type="component" value="Unassembled WGS sequence"/>
</dbReference>
<dbReference type="Gene3D" id="3.30.70.1290">
    <property type="entry name" value="Transposase IS200-like"/>
    <property type="match status" value="1"/>
</dbReference>
<dbReference type="GO" id="GO:0006313">
    <property type="term" value="P:DNA transposition"/>
    <property type="evidence" value="ECO:0007669"/>
    <property type="project" value="InterPro"/>
</dbReference>